<dbReference type="Gene3D" id="1.10.8.10">
    <property type="entry name" value="DNA helicase RuvA subunit, C-terminal domain"/>
    <property type="match status" value="1"/>
</dbReference>
<keyword evidence="3" id="KW-1185">Reference proteome</keyword>
<evidence type="ECO:0000313" key="3">
    <source>
        <dbReference type="Proteomes" id="UP000027920"/>
    </source>
</evidence>
<dbReference type="GO" id="GO:0005739">
    <property type="term" value="C:mitochondrion"/>
    <property type="evidence" value="ECO:0007669"/>
    <property type="project" value="TreeGrafter"/>
</dbReference>
<dbReference type="HOGENOM" id="CLU_018398_0_3_1"/>
<dbReference type="PANTHER" id="PTHR18895">
    <property type="entry name" value="HEMK METHYLTRANSFERASE"/>
    <property type="match status" value="1"/>
</dbReference>
<feature type="domain" description="Type II methyltransferase M.TaqI-like" evidence="1">
    <location>
        <begin position="182"/>
        <end position="280"/>
    </location>
</feature>
<reference evidence="2 3" key="1">
    <citation type="submission" date="2013-03" db="EMBL/GenBank/DDBJ databases">
        <title>The Genome Sequence of Exophiala aquamarina CBS 119918.</title>
        <authorList>
            <consortium name="The Broad Institute Genomics Platform"/>
            <person name="Cuomo C."/>
            <person name="de Hoog S."/>
            <person name="Gorbushina A."/>
            <person name="Walker B."/>
            <person name="Young S.K."/>
            <person name="Zeng Q."/>
            <person name="Gargeya S."/>
            <person name="Fitzgerald M."/>
            <person name="Haas B."/>
            <person name="Abouelleil A."/>
            <person name="Allen A.W."/>
            <person name="Alvarado L."/>
            <person name="Arachchi H.M."/>
            <person name="Berlin A.M."/>
            <person name="Chapman S.B."/>
            <person name="Gainer-Dewar J."/>
            <person name="Goldberg J."/>
            <person name="Griggs A."/>
            <person name="Gujja S."/>
            <person name="Hansen M."/>
            <person name="Howarth C."/>
            <person name="Imamovic A."/>
            <person name="Ireland A."/>
            <person name="Larimer J."/>
            <person name="McCowan C."/>
            <person name="Murphy C."/>
            <person name="Pearson M."/>
            <person name="Poon T.W."/>
            <person name="Priest M."/>
            <person name="Roberts A."/>
            <person name="Saif S."/>
            <person name="Shea T."/>
            <person name="Sisk P."/>
            <person name="Sykes S."/>
            <person name="Wortman J."/>
            <person name="Nusbaum C."/>
            <person name="Birren B."/>
        </authorList>
    </citation>
    <scope>NUCLEOTIDE SEQUENCE [LARGE SCALE GENOMIC DNA]</scope>
    <source>
        <strain evidence="2 3">CBS 119918</strain>
    </source>
</reference>
<dbReference type="PANTHER" id="PTHR18895:SF74">
    <property type="entry name" value="MTRF1L RELEASE FACTOR GLUTAMINE METHYLTRANSFERASE"/>
    <property type="match status" value="1"/>
</dbReference>
<gene>
    <name evidence="2" type="ORF">A1O9_02264</name>
</gene>
<dbReference type="VEuPathDB" id="FungiDB:A1O9_02264"/>
<dbReference type="OrthoDB" id="269872at2759"/>
<accession>A0A072PMZ4</accession>
<dbReference type="GeneID" id="25277209"/>
<dbReference type="GO" id="GO:0008168">
    <property type="term" value="F:methyltransferase activity"/>
    <property type="evidence" value="ECO:0007669"/>
    <property type="project" value="InterPro"/>
</dbReference>
<dbReference type="PROSITE" id="PS00092">
    <property type="entry name" value="N6_MTASE"/>
    <property type="match status" value="1"/>
</dbReference>
<dbReference type="GO" id="GO:0003676">
    <property type="term" value="F:nucleic acid binding"/>
    <property type="evidence" value="ECO:0007669"/>
    <property type="project" value="InterPro"/>
</dbReference>
<evidence type="ECO:0000259" key="1">
    <source>
        <dbReference type="Pfam" id="PF07669"/>
    </source>
</evidence>
<name>A0A072PMZ4_9EURO</name>
<evidence type="ECO:0000313" key="2">
    <source>
        <dbReference type="EMBL" id="KEF60703.1"/>
    </source>
</evidence>
<dbReference type="InterPro" id="IPR011639">
    <property type="entry name" value="MethylTrfase_TaqI-like_dom"/>
</dbReference>
<dbReference type="GO" id="GO:0006304">
    <property type="term" value="P:DNA modification"/>
    <property type="evidence" value="ECO:0007669"/>
    <property type="project" value="InterPro"/>
</dbReference>
<dbReference type="Pfam" id="PF07669">
    <property type="entry name" value="Eco57I"/>
    <property type="match status" value="1"/>
</dbReference>
<dbReference type="SUPFAM" id="SSF53335">
    <property type="entry name" value="S-adenosyl-L-methionine-dependent methyltransferases"/>
    <property type="match status" value="1"/>
</dbReference>
<dbReference type="Gene3D" id="3.40.50.150">
    <property type="entry name" value="Vaccinia Virus protein VP39"/>
    <property type="match status" value="1"/>
</dbReference>
<dbReference type="InterPro" id="IPR050320">
    <property type="entry name" value="N5-glutamine_MTase"/>
</dbReference>
<protein>
    <recommendedName>
        <fullName evidence="1">Type II methyltransferase M.TaqI-like domain-containing protein</fullName>
    </recommendedName>
</protein>
<dbReference type="GO" id="GO:0032259">
    <property type="term" value="P:methylation"/>
    <property type="evidence" value="ECO:0007669"/>
    <property type="project" value="InterPro"/>
</dbReference>
<sequence>MRYCRDLPSARNELRWLKEHARDLAATRVLRNCSSATHTPPVAHKKKTKSPKTLTNFHDVEAIQNKILSRLVWQRSRGKPLQYILGTQPFGDLEIKCHEGVLIPRPETETYTEQIGKILSDRILDVKNDLANKICQRKRIRILDLCTGTGCIALLLHSLLKPPPGTMAPSSVLSKTELGIEVVGLDISDRAVELARLNLKHNVEKRLLHPDARKDIHFATRDIREIDVVPGKTSLETVARGDRETRVYLNPELENQSLIDGSWDVVISNPPYISSKELTGPGSVEKSVRKYEPRLALVPPDDDDCGPQDRSSPDLFYRLLVKVTRKVDASLLVMEVGDSEQANRILRLAHRELSHGANEALFESWRDNGSVRQNNHLGGLGHDPEKRTVASEEGISDRVVVYWRGDWARWRRDTSTPPIAKNNQPAMCGPEKIKIDASRQGITPLANQATH</sequence>
<dbReference type="RefSeq" id="XP_013263293.1">
    <property type="nucleotide sequence ID" value="XM_013407839.1"/>
</dbReference>
<dbReference type="InterPro" id="IPR002052">
    <property type="entry name" value="DNA_methylase_N6_adenine_CS"/>
</dbReference>
<dbReference type="CDD" id="cd02440">
    <property type="entry name" value="AdoMet_MTases"/>
    <property type="match status" value="1"/>
</dbReference>
<proteinExistence type="predicted"/>
<dbReference type="InterPro" id="IPR029063">
    <property type="entry name" value="SAM-dependent_MTases_sf"/>
</dbReference>
<comment type="caution">
    <text evidence="2">The sequence shown here is derived from an EMBL/GenBank/DDBJ whole genome shotgun (WGS) entry which is preliminary data.</text>
</comment>
<dbReference type="EMBL" id="AMGV01000002">
    <property type="protein sequence ID" value="KEF60703.1"/>
    <property type="molecule type" value="Genomic_DNA"/>
</dbReference>
<organism evidence="2 3">
    <name type="scientific">Exophiala aquamarina CBS 119918</name>
    <dbReference type="NCBI Taxonomy" id="1182545"/>
    <lineage>
        <taxon>Eukaryota</taxon>
        <taxon>Fungi</taxon>
        <taxon>Dikarya</taxon>
        <taxon>Ascomycota</taxon>
        <taxon>Pezizomycotina</taxon>
        <taxon>Eurotiomycetes</taxon>
        <taxon>Chaetothyriomycetidae</taxon>
        <taxon>Chaetothyriales</taxon>
        <taxon>Herpotrichiellaceae</taxon>
        <taxon>Exophiala</taxon>
    </lineage>
</organism>
<dbReference type="AlphaFoldDB" id="A0A072PMZ4"/>
<dbReference type="Proteomes" id="UP000027920">
    <property type="component" value="Unassembled WGS sequence"/>
</dbReference>
<dbReference type="STRING" id="1182545.A0A072PMZ4"/>